<dbReference type="GO" id="GO:0008168">
    <property type="term" value="F:methyltransferase activity"/>
    <property type="evidence" value="ECO:0007669"/>
    <property type="project" value="UniProtKB-KW"/>
</dbReference>
<keyword evidence="5" id="KW-0808">Transferase</keyword>
<dbReference type="InterPro" id="IPR036412">
    <property type="entry name" value="HAD-like_sf"/>
</dbReference>
<dbReference type="GO" id="GO:0006281">
    <property type="term" value="P:DNA repair"/>
    <property type="evidence" value="ECO:0007669"/>
    <property type="project" value="TreeGrafter"/>
</dbReference>
<keyword evidence="5" id="KW-0489">Methyltransferase</keyword>
<dbReference type="SFLD" id="SFLDG01135">
    <property type="entry name" value="C1.5.6:_HAD__Beta-PGM__Phospha"/>
    <property type="match status" value="1"/>
</dbReference>
<dbReference type="Gene3D" id="1.10.150.240">
    <property type="entry name" value="Putative phosphatase, domain 2"/>
    <property type="match status" value="1"/>
</dbReference>
<dbReference type="AlphaFoldDB" id="A0A3B1ACB8"/>
<dbReference type="InterPro" id="IPR050155">
    <property type="entry name" value="HAD-like_hydrolase_sf"/>
</dbReference>
<proteinExistence type="predicted"/>
<keyword evidence="5" id="KW-0830">Ubiquinone</keyword>
<dbReference type="SUPFAM" id="SSF56784">
    <property type="entry name" value="HAD-like"/>
    <property type="match status" value="1"/>
</dbReference>
<dbReference type="InterPro" id="IPR023214">
    <property type="entry name" value="HAD_sf"/>
</dbReference>
<protein>
    <submittedName>
        <fullName evidence="5">Similar to phosphoglycolate phosphatase, clustered with ubiquinone biosynthesis SAM-dependent O-methyltransferase</fullName>
    </submittedName>
</protein>
<dbReference type="PRINTS" id="PR00413">
    <property type="entry name" value="HADHALOGNASE"/>
</dbReference>
<keyword evidence="2" id="KW-0378">Hydrolase</keyword>
<dbReference type="SFLD" id="SFLDG01129">
    <property type="entry name" value="C1.5:_HAD__Beta-PGM__Phosphata"/>
    <property type="match status" value="1"/>
</dbReference>
<reference evidence="5" key="1">
    <citation type="submission" date="2018-06" db="EMBL/GenBank/DDBJ databases">
        <authorList>
            <person name="Zhirakovskaya E."/>
        </authorList>
    </citation>
    <scope>NUCLEOTIDE SEQUENCE</scope>
</reference>
<dbReference type="InterPro" id="IPR006439">
    <property type="entry name" value="HAD-SF_hydro_IA"/>
</dbReference>
<dbReference type="GO" id="GO:0032259">
    <property type="term" value="P:methylation"/>
    <property type="evidence" value="ECO:0007669"/>
    <property type="project" value="UniProtKB-KW"/>
</dbReference>
<evidence type="ECO:0000313" key="5">
    <source>
        <dbReference type="EMBL" id="VAX03469.1"/>
    </source>
</evidence>
<dbReference type="PANTHER" id="PTHR43434:SF23">
    <property type="entry name" value="PHOSPHOGLYCOLATE PHOSPHATASE"/>
    <property type="match status" value="1"/>
</dbReference>
<evidence type="ECO:0000256" key="4">
    <source>
        <dbReference type="ARBA" id="ARBA00023277"/>
    </source>
</evidence>
<dbReference type="InterPro" id="IPR023198">
    <property type="entry name" value="PGP-like_dom2"/>
</dbReference>
<dbReference type="InterPro" id="IPR041492">
    <property type="entry name" value="HAD_2"/>
</dbReference>
<dbReference type="NCBIfam" id="TIGR01509">
    <property type="entry name" value="HAD-SF-IA-v3"/>
    <property type="match status" value="1"/>
</dbReference>
<evidence type="ECO:0000256" key="3">
    <source>
        <dbReference type="ARBA" id="ARBA00022842"/>
    </source>
</evidence>
<dbReference type="Gene3D" id="3.40.50.1000">
    <property type="entry name" value="HAD superfamily/HAD-like"/>
    <property type="match status" value="1"/>
</dbReference>
<dbReference type="FunFam" id="3.40.50.1000:FF:000022">
    <property type="entry name" value="Phosphoglycolate phosphatase"/>
    <property type="match status" value="1"/>
</dbReference>
<organism evidence="5">
    <name type="scientific">hydrothermal vent metagenome</name>
    <dbReference type="NCBI Taxonomy" id="652676"/>
    <lineage>
        <taxon>unclassified sequences</taxon>
        <taxon>metagenomes</taxon>
        <taxon>ecological metagenomes</taxon>
    </lineage>
</organism>
<dbReference type="NCBIfam" id="TIGR01549">
    <property type="entry name" value="HAD-SF-IA-v1"/>
    <property type="match status" value="1"/>
</dbReference>
<gene>
    <name evidence="5" type="ORF">MNBD_GAMMA20-2082</name>
</gene>
<dbReference type="EMBL" id="UOFU01000328">
    <property type="protein sequence ID" value="VAX03469.1"/>
    <property type="molecule type" value="Genomic_DNA"/>
</dbReference>
<dbReference type="GO" id="GO:0046872">
    <property type="term" value="F:metal ion binding"/>
    <property type="evidence" value="ECO:0007669"/>
    <property type="project" value="UniProtKB-KW"/>
</dbReference>
<dbReference type="GO" id="GO:0008967">
    <property type="term" value="F:phosphoglycolate phosphatase activity"/>
    <property type="evidence" value="ECO:0007669"/>
    <property type="project" value="TreeGrafter"/>
</dbReference>
<dbReference type="Pfam" id="PF13419">
    <property type="entry name" value="HAD_2"/>
    <property type="match status" value="1"/>
</dbReference>
<evidence type="ECO:0000256" key="2">
    <source>
        <dbReference type="ARBA" id="ARBA00022801"/>
    </source>
</evidence>
<dbReference type="PANTHER" id="PTHR43434">
    <property type="entry name" value="PHOSPHOGLYCOLATE PHOSPHATASE"/>
    <property type="match status" value="1"/>
</dbReference>
<accession>A0A3B1ACB8</accession>
<keyword evidence="3" id="KW-0460">Magnesium</keyword>
<sequence>MPTLRASVTPAIKAVLFDLDGTLADTAPDLAYALNGVLAEQGRAPLPLDTIRPAASHGGIALIRCGFGEGHPGEEALRLRLLDIYQANIARETHLFPGMAEVLAEIEARGLNWGVVTNKPAWLTEPLLDALGLSRRAGCIVSGDTCEQSKPHPQPILHACRQVGVTAQECLYVGDAERDIEAGRRAGTYTLAALFGYISENDRPQDWGADALIAHPGEILAWLEPR</sequence>
<name>A0A3B1ACB8_9ZZZZ</name>
<keyword evidence="4" id="KW-0119">Carbohydrate metabolism</keyword>
<keyword evidence="1" id="KW-0479">Metal-binding</keyword>
<evidence type="ECO:0000256" key="1">
    <source>
        <dbReference type="ARBA" id="ARBA00022723"/>
    </source>
</evidence>
<dbReference type="SFLD" id="SFLDS00003">
    <property type="entry name" value="Haloacid_Dehalogenase"/>
    <property type="match status" value="1"/>
</dbReference>
<dbReference type="GO" id="GO:0005829">
    <property type="term" value="C:cytosol"/>
    <property type="evidence" value="ECO:0007669"/>
    <property type="project" value="TreeGrafter"/>
</dbReference>